<dbReference type="SUPFAM" id="SSF48452">
    <property type="entry name" value="TPR-like"/>
    <property type="match status" value="1"/>
</dbReference>
<dbReference type="Pfam" id="PF00515">
    <property type="entry name" value="TPR_1"/>
    <property type="match status" value="1"/>
</dbReference>
<dbReference type="Gene3D" id="3.40.30.10">
    <property type="entry name" value="Glutaredoxin"/>
    <property type="match status" value="1"/>
</dbReference>
<sequence>MVCAQSVPRVQVACHLPVANLSFCYNTLDTSDDRGDEIKFAFSVGGTLQLLRRNTGIGTVMEGLYAMGSWRAFGGPPLRDLDRFGNYSGPVICGLPSFRFLGERKARDSVLVDGWHKEKRTGVRASKRGDDKGINSEIRVCTNRSCRRLGSLQTLDVLRSLAPPGVAVEPCGCLGNCGSGPNLVVLPAELVIRHCSTAMHAARLLELQCGAADPVTNLKALHLKELGNKSFQQGNHEQAERYYSEAIELNPSGGIHFLYGNRSAVRLARGDDAGALDDAEQAVRILPTWSVAHLRKVDVYLQMGALENAELACSSALRLDPSLRRSKSFQAKVKQISERLELARVSV</sequence>
<keyword evidence="1" id="KW-0802">TPR repeat</keyword>
<feature type="repeat" description="TPR" evidence="1">
    <location>
        <begin position="220"/>
        <end position="253"/>
    </location>
</feature>
<dbReference type="Pfam" id="PF13181">
    <property type="entry name" value="TPR_8"/>
    <property type="match status" value="1"/>
</dbReference>
<dbReference type="Gene3D" id="1.25.40.10">
    <property type="entry name" value="Tetratricopeptide repeat domain"/>
    <property type="match status" value="1"/>
</dbReference>
<dbReference type="InterPro" id="IPR011990">
    <property type="entry name" value="TPR-like_helical_dom_sf"/>
</dbReference>
<dbReference type="PANTHER" id="PTHR47682:SF1">
    <property type="entry name" value="TETRATRICOPEPTIDE REPEAT (TPR)-CONTAINING PROTEIN"/>
    <property type="match status" value="1"/>
</dbReference>
<accession>A0ABD3HI05</accession>
<protein>
    <recommendedName>
        <fullName evidence="4">Tetratricopeptide repeat protein</fullName>
    </recommendedName>
</protein>
<organism evidence="2 3">
    <name type="scientific">Riccia sorocarpa</name>
    <dbReference type="NCBI Taxonomy" id="122646"/>
    <lineage>
        <taxon>Eukaryota</taxon>
        <taxon>Viridiplantae</taxon>
        <taxon>Streptophyta</taxon>
        <taxon>Embryophyta</taxon>
        <taxon>Marchantiophyta</taxon>
        <taxon>Marchantiopsida</taxon>
        <taxon>Marchantiidae</taxon>
        <taxon>Marchantiales</taxon>
        <taxon>Ricciaceae</taxon>
        <taxon>Riccia</taxon>
    </lineage>
</organism>
<evidence type="ECO:0008006" key="4">
    <source>
        <dbReference type="Google" id="ProtNLM"/>
    </source>
</evidence>
<dbReference type="SUPFAM" id="SSF52833">
    <property type="entry name" value="Thioredoxin-like"/>
    <property type="match status" value="1"/>
</dbReference>
<name>A0ABD3HI05_9MARC</name>
<dbReference type="AlphaFoldDB" id="A0ABD3HI05"/>
<reference evidence="2 3" key="1">
    <citation type="submission" date="2024-09" db="EMBL/GenBank/DDBJ databases">
        <title>Chromosome-scale assembly of Riccia sorocarpa.</title>
        <authorList>
            <person name="Paukszto L."/>
        </authorList>
    </citation>
    <scope>NUCLEOTIDE SEQUENCE [LARGE SCALE GENOMIC DNA]</scope>
    <source>
        <strain evidence="2">LP-2024</strain>
        <tissue evidence="2">Aerial parts of the thallus</tissue>
    </source>
</reference>
<dbReference type="Proteomes" id="UP001633002">
    <property type="component" value="Unassembled WGS sequence"/>
</dbReference>
<gene>
    <name evidence="2" type="ORF">R1sor_016020</name>
</gene>
<keyword evidence="3" id="KW-1185">Reference proteome</keyword>
<evidence type="ECO:0000313" key="3">
    <source>
        <dbReference type="Proteomes" id="UP001633002"/>
    </source>
</evidence>
<dbReference type="InterPro" id="IPR036249">
    <property type="entry name" value="Thioredoxin-like_sf"/>
</dbReference>
<dbReference type="CDD" id="cd02980">
    <property type="entry name" value="TRX_Fd_family"/>
    <property type="match status" value="1"/>
</dbReference>
<dbReference type="PANTHER" id="PTHR47682">
    <property type="entry name" value="TETRATRICOPEPTIDE REPEAT (TPR)-CONTAINING PROTEIN"/>
    <property type="match status" value="1"/>
</dbReference>
<dbReference type="SMART" id="SM00028">
    <property type="entry name" value="TPR"/>
    <property type="match status" value="3"/>
</dbReference>
<dbReference type="EMBL" id="JBJQOH010000004">
    <property type="protein sequence ID" value="KAL3689711.1"/>
    <property type="molecule type" value="Genomic_DNA"/>
</dbReference>
<proteinExistence type="predicted"/>
<comment type="caution">
    <text evidence="2">The sequence shown here is derived from an EMBL/GenBank/DDBJ whole genome shotgun (WGS) entry which is preliminary data.</text>
</comment>
<dbReference type="InterPro" id="IPR019734">
    <property type="entry name" value="TPR_rpt"/>
</dbReference>
<dbReference type="PROSITE" id="PS50005">
    <property type="entry name" value="TPR"/>
    <property type="match status" value="1"/>
</dbReference>
<evidence type="ECO:0000256" key="1">
    <source>
        <dbReference type="PROSITE-ProRule" id="PRU00339"/>
    </source>
</evidence>
<evidence type="ECO:0000313" key="2">
    <source>
        <dbReference type="EMBL" id="KAL3689711.1"/>
    </source>
</evidence>